<dbReference type="GO" id="GO:0004364">
    <property type="term" value="F:glutathione transferase activity"/>
    <property type="evidence" value="ECO:0007669"/>
    <property type="project" value="UniProtKB-EC"/>
</dbReference>
<gene>
    <name evidence="7" type="ORF">Syun_023832</name>
</gene>
<dbReference type="FunFam" id="1.20.1050.10:FF:000016">
    <property type="entry name" value="Glutathione S-transferase U9"/>
    <property type="match status" value="1"/>
</dbReference>
<reference evidence="7 8" key="1">
    <citation type="submission" date="2024-01" db="EMBL/GenBank/DDBJ databases">
        <title>Genome assemblies of Stephania.</title>
        <authorList>
            <person name="Yang L."/>
        </authorList>
    </citation>
    <scope>NUCLEOTIDE SEQUENCE [LARGE SCALE GENOMIC DNA]</scope>
    <source>
        <strain evidence="7">YNDBR</strain>
        <tissue evidence="7">Leaf</tissue>
    </source>
</reference>
<dbReference type="EC" id="2.5.1.18" evidence="1"/>
<evidence type="ECO:0000256" key="4">
    <source>
        <dbReference type="ARBA" id="ARBA00047960"/>
    </source>
</evidence>
<keyword evidence="8" id="KW-1185">Reference proteome</keyword>
<proteinExistence type="inferred from homology"/>
<dbReference type="SFLD" id="SFLDS00019">
    <property type="entry name" value="Glutathione_Transferase_(cytos"/>
    <property type="match status" value="1"/>
</dbReference>
<dbReference type="SUPFAM" id="SSF52833">
    <property type="entry name" value="Thioredoxin-like"/>
    <property type="match status" value="1"/>
</dbReference>
<dbReference type="PANTHER" id="PTHR11260:SF615">
    <property type="entry name" value="GLUTATHIONE S-TRANSFERASE U17"/>
    <property type="match status" value="1"/>
</dbReference>
<dbReference type="PANTHER" id="PTHR11260">
    <property type="entry name" value="GLUTATHIONE S-TRANSFERASE, GST, SUPERFAMILY, GST DOMAIN CONTAINING"/>
    <property type="match status" value="1"/>
</dbReference>
<dbReference type="InterPro" id="IPR045073">
    <property type="entry name" value="Omega/Tau-like"/>
</dbReference>
<evidence type="ECO:0000256" key="2">
    <source>
        <dbReference type="ARBA" id="ARBA00022679"/>
    </source>
</evidence>
<dbReference type="Gene3D" id="3.40.30.10">
    <property type="entry name" value="Glutaredoxin"/>
    <property type="match status" value="1"/>
</dbReference>
<dbReference type="Pfam" id="PF02798">
    <property type="entry name" value="GST_N"/>
    <property type="match status" value="1"/>
</dbReference>
<evidence type="ECO:0000313" key="7">
    <source>
        <dbReference type="EMBL" id="KAK9107821.1"/>
    </source>
</evidence>
<dbReference type="InterPro" id="IPR004045">
    <property type="entry name" value="Glutathione_S-Trfase_N"/>
</dbReference>
<dbReference type="CDD" id="cd03185">
    <property type="entry name" value="GST_C_Tau"/>
    <property type="match status" value="1"/>
</dbReference>
<dbReference type="InterPro" id="IPR036249">
    <property type="entry name" value="Thioredoxin-like_sf"/>
</dbReference>
<dbReference type="PROSITE" id="PS50405">
    <property type="entry name" value="GST_CTER"/>
    <property type="match status" value="1"/>
</dbReference>
<dbReference type="PROSITE" id="PS50404">
    <property type="entry name" value="GST_NTER"/>
    <property type="match status" value="1"/>
</dbReference>
<dbReference type="InterPro" id="IPR045074">
    <property type="entry name" value="GST_C_Tau"/>
</dbReference>
<feature type="domain" description="GST C-terminal" evidence="6">
    <location>
        <begin position="97"/>
        <end position="228"/>
    </location>
</feature>
<dbReference type="Proteomes" id="UP001420932">
    <property type="component" value="Unassembled WGS sequence"/>
</dbReference>
<dbReference type="SFLD" id="SFLDG00358">
    <property type="entry name" value="Main_(cytGST)"/>
    <property type="match status" value="1"/>
</dbReference>
<dbReference type="Pfam" id="PF00043">
    <property type="entry name" value="GST_C"/>
    <property type="match status" value="1"/>
</dbReference>
<evidence type="ECO:0000313" key="8">
    <source>
        <dbReference type="Proteomes" id="UP001420932"/>
    </source>
</evidence>
<dbReference type="InterPro" id="IPR010987">
    <property type="entry name" value="Glutathione-S-Trfase_C-like"/>
</dbReference>
<organism evidence="7 8">
    <name type="scientific">Stephania yunnanensis</name>
    <dbReference type="NCBI Taxonomy" id="152371"/>
    <lineage>
        <taxon>Eukaryota</taxon>
        <taxon>Viridiplantae</taxon>
        <taxon>Streptophyta</taxon>
        <taxon>Embryophyta</taxon>
        <taxon>Tracheophyta</taxon>
        <taxon>Spermatophyta</taxon>
        <taxon>Magnoliopsida</taxon>
        <taxon>Ranunculales</taxon>
        <taxon>Menispermaceae</taxon>
        <taxon>Menispermoideae</taxon>
        <taxon>Cissampelideae</taxon>
        <taxon>Stephania</taxon>
    </lineage>
</organism>
<comment type="similarity">
    <text evidence="3">Belongs to the GST superfamily. Tau family.</text>
</comment>
<dbReference type="SFLD" id="SFLDG01152">
    <property type="entry name" value="Main.3:_Omega-_and_Tau-like"/>
    <property type="match status" value="1"/>
</dbReference>
<dbReference type="InterPro" id="IPR036282">
    <property type="entry name" value="Glutathione-S-Trfase_C_sf"/>
</dbReference>
<accession>A0AAP0I3J6</accession>
<dbReference type="GO" id="GO:0006749">
    <property type="term" value="P:glutathione metabolic process"/>
    <property type="evidence" value="ECO:0007669"/>
    <property type="project" value="InterPro"/>
</dbReference>
<evidence type="ECO:0000256" key="1">
    <source>
        <dbReference type="ARBA" id="ARBA00012452"/>
    </source>
</evidence>
<evidence type="ECO:0000259" key="6">
    <source>
        <dbReference type="PROSITE" id="PS50405"/>
    </source>
</evidence>
<protein>
    <recommendedName>
        <fullName evidence="1">glutathione transferase</fullName>
        <ecNumber evidence="1">2.5.1.18</ecNumber>
    </recommendedName>
</protein>
<evidence type="ECO:0000259" key="5">
    <source>
        <dbReference type="PROSITE" id="PS50404"/>
    </source>
</evidence>
<evidence type="ECO:0000256" key="3">
    <source>
        <dbReference type="ARBA" id="ARBA00025743"/>
    </source>
</evidence>
<dbReference type="Gene3D" id="1.20.1050.10">
    <property type="match status" value="1"/>
</dbReference>
<dbReference type="EMBL" id="JBBNAF010000010">
    <property type="protein sequence ID" value="KAK9107821.1"/>
    <property type="molecule type" value="Genomic_DNA"/>
</dbReference>
<dbReference type="AlphaFoldDB" id="A0AAP0I3J6"/>
<dbReference type="InterPro" id="IPR040079">
    <property type="entry name" value="Glutathione_S-Trfase"/>
</dbReference>
<feature type="domain" description="GST N-terminal" evidence="5">
    <location>
        <begin position="12"/>
        <end position="91"/>
    </location>
</feature>
<comment type="caution">
    <text evidence="7">The sequence shown here is derived from an EMBL/GenBank/DDBJ whole genome shotgun (WGS) entry which is preliminary data.</text>
</comment>
<dbReference type="CDD" id="cd03058">
    <property type="entry name" value="GST_N_Tau"/>
    <property type="match status" value="1"/>
</dbReference>
<comment type="catalytic activity">
    <reaction evidence="4">
        <text>RX + glutathione = an S-substituted glutathione + a halide anion + H(+)</text>
        <dbReference type="Rhea" id="RHEA:16437"/>
        <dbReference type="ChEBI" id="CHEBI:15378"/>
        <dbReference type="ChEBI" id="CHEBI:16042"/>
        <dbReference type="ChEBI" id="CHEBI:17792"/>
        <dbReference type="ChEBI" id="CHEBI:57925"/>
        <dbReference type="ChEBI" id="CHEBI:90779"/>
        <dbReference type="EC" id="2.5.1.18"/>
    </reaction>
</comment>
<dbReference type="GO" id="GO:0009407">
    <property type="term" value="P:toxin catabolic process"/>
    <property type="evidence" value="ECO:0007669"/>
    <property type="project" value="UniProtKB-ARBA"/>
</dbReference>
<keyword evidence="2" id="KW-0808">Transferase</keyword>
<name>A0AAP0I3J6_9MAGN</name>
<dbReference type="SUPFAM" id="SSF47616">
    <property type="entry name" value="GST C-terminal domain-like"/>
    <property type="match status" value="1"/>
</dbReference>
<dbReference type="GO" id="GO:0005737">
    <property type="term" value="C:cytoplasm"/>
    <property type="evidence" value="ECO:0007669"/>
    <property type="project" value="TreeGrafter"/>
</dbReference>
<sequence length="233" mass="26199">MGSEATMAQSEHLIKLLGMWASPFALRPRIALNLKSIEYEYSDENPRAKSDLLLKSNPVHNKVPVLLHCGRPICESLAILQYIDEQWRFGPSILPSDPYDRAIARFWAAYIDDKVPPAMLGMKAQSEEARAEAMEKVKMEFEMMEKVFKDLSRGGGFFGGEQIGYVDIALGSFLGGVRVFESFSGVKLLDEEKTPGLVGWAERFCAHEAVRDVMPKTDKLLEFAMKAFFHQAC</sequence>
<dbReference type="FunFam" id="3.40.30.10:FF:000044">
    <property type="entry name" value="Glutathione S-transferase GSTU6"/>
    <property type="match status" value="1"/>
</dbReference>
<dbReference type="InterPro" id="IPR004046">
    <property type="entry name" value="GST_C"/>
</dbReference>